<dbReference type="PANTHER" id="PTHR44051">
    <property type="entry name" value="GLUTATHIONE S-TRANSFERASE-RELATED"/>
    <property type="match status" value="1"/>
</dbReference>
<dbReference type="CDD" id="cd03046">
    <property type="entry name" value="GST_N_GTT1_like"/>
    <property type="match status" value="1"/>
</dbReference>
<keyword evidence="4" id="KW-0804">Transcription</keyword>
<dbReference type="GO" id="GO:0000981">
    <property type="term" value="F:DNA-binding transcription factor activity, RNA polymerase II-specific"/>
    <property type="evidence" value="ECO:0007669"/>
    <property type="project" value="InterPro"/>
</dbReference>
<dbReference type="AlphaFoldDB" id="A0A093VMV0"/>
<organism evidence="9">
    <name type="scientific">Talaromyces marneffei PM1</name>
    <dbReference type="NCBI Taxonomy" id="1077442"/>
    <lineage>
        <taxon>Eukaryota</taxon>
        <taxon>Fungi</taxon>
        <taxon>Dikarya</taxon>
        <taxon>Ascomycota</taxon>
        <taxon>Pezizomycotina</taxon>
        <taxon>Eurotiomycetes</taxon>
        <taxon>Eurotiomycetidae</taxon>
        <taxon>Eurotiales</taxon>
        <taxon>Trichocomaceae</taxon>
        <taxon>Talaromyces</taxon>
        <taxon>Talaromyces sect. Talaromyces</taxon>
    </lineage>
</organism>
<dbReference type="SUPFAM" id="SSF47616">
    <property type="entry name" value="GST C-terminal domain-like"/>
    <property type="match status" value="1"/>
</dbReference>
<dbReference type="SFLD" id="SFLDS00019">
    <property type="entry name" value="Glutathione_Transferase_(cytos"/>
    <property type="match status" value="1"/>
</dbReference>
<dbReference type="CDD" id="cd00067">
    <property type="entry name" value="GAL4"/>
    <property type="match status" value="1"/>
</dbReference>
<dbReference type="EMBL" id="JPOX01000013">
    <property type="protein sequence ID" value="KFX47971.1"/>
    <property type="molecule type" value="Genomic_DNA"/>
</dbReference>
<dbReference type="InterPro" id="IPR004045">
    <property type="entry name" value="Glutathione_S-Trfase_N"/>
</dbReference>
<dbReference type="GO" id="GO:0016740">
    <property type="term" value="F:transferase activity"/>
    <property type="evidence" value="ECO:0007669"/>
    <property type="project" value="UniProtKB-KW"/>
</dbReference>
<dbReference type="Pfam" id="PF00172">
    <property type="entry name" value="Zn_clus"/>
    <property type="match status" value="1"/>
</dbReference>
<dbReference type="GO" id="GO:0003677">
    <property type="term" value="F:DNA binding"/>
    <property type="evidence" value="ECO:0007669"/>
    <property type="project" value="UniProtKB-KW"/>
</dbReference>
<keyword evidence="5" id="KW-0539">Nucleus</keyword>
<sequence>MSSRRQYSSCDPCRRLKRKCVYEGATRRPGAACLRCNELGYNCTFDYVSTRVEQKKRKRYAVSSESQQEKSQSTGLTSSEDLVMVDWDAPLQPRDGDVSLGYDVINDNIVTDFLDLDSLEKEWQDPATVNSVQPLISDTNNISNDSALQINIHSRISVTGNQLEGAQFFGSWKGSPMQLLNTTFTAKSLGTCLYQTYATVMHGMESRYLDYECNPFGPSHRYSFQIEDLHSVIEDGHCSLSDCSIMSVIRRSPSPDHLNQGGWPESIPIGDSIKITFVGIAKFLDHFGHFYGNRLDRQSRAEAERMLIAAQQVFALQWAVSSPHGQDKPFSPTQKSTNSSAEDLHVFAKSWFKARSLISNATPIPSFTRVYAMLLFHMTVAPEEAKDVSVELDDILDQSLRQFENLKLMVDEYVKLLNSTSTYRNLLQSSVKAFQWFAYIKDTFVALLTDRDCILTENPSELLVTGFRSTPQPVDNFVDAEVPLLCQRAVLLIYRLLRQTANVKQVVRESETIEEPSELSNALSLAISFVEAFNVVYDGFRNKCMTAFETLSPTSKLSFGYLALFWSLGTLTLAEQIERASNSPLRQGSHFLADAGIKAKEYETAAISSVIAISKHVADMSVTNASISACGDSGVKLPFILHHASLAPIVAVLSQSIDHIIQRIIDKRRLALALASKVYEAIIGSFVGYNPESLSSSALLSHTTTMLTVHHLECSQSERIVWLCEELAISYELKRYNRSPIFAPPELKALTPMGGAPIITDSTFDPSNPLTIGESAAIVEYIVHKHGGGRLILSPSDKNYSDYLYWFHQSNTNLQGAIFRALLVGQLRLAPENPIQKGVDAKVKAILNMLNDRLNQVTWLAGDEFTVADIMTVTSVTTMRFYYPIDLTGYDGILLWLQRVGERPAYRSARQKGDPGLVPCLGAATPELFPAWAAISQ</sequence>
<feature type="domain" description="GST C-terminal" evidence="8">
    <location>
        <begin position="796"/>
        <end position="917"/>
    </location>
</feature>
<dbReference type="Pfam" id="PF13410">
    <property type="entry name" value="GST_C_2"/>
    <property type="match status" value="1"/>
</dbReference>
<dbReference type="PROSITE" id="PS50405">
    <property type="entry name" value="GST_CTER"/>
    <property type="match status" value="1"/>
</dbReference>
<keyword evidence="3" id="KW-0238">DNA-binding</keyword>
<keyword evidence="9" id="KW-0808">Transferase</keyword>
<gene>
    <name evidence="9" type="ORF">GQ26_0130520</name>
</gene>
<dbReference type="InterPro" id="IPR001138">
    <property type="entry name" value="Zn2Cys6_DnaBD"/>
</dbReference>
<feature type="domain" description="Zn(2)-C6 fungal-type" evidence="6">
    <location>
        <begin position="9"/>
        <end position="45"/>
    </location>
</feature>
<dbReference type="PANTHER" id="PTHR44051:SF9">
    <property type="entry name" value="GLUTATHIONE S-TRANSFERASE 1"/>
    <property type="match status" value="1"/>
</dbReference>
<dbReference type="HOGENOM" id="CLU_012318_0_0_1"/>
<feature type="domain" description="GST N-terminal" evidence="7">
    <location>
        <begin position="704"/>
        <end position="790"/>
    </location>
</feature>
<evidence type="ECO:0000256" key="5">
    <source>
        <dbReference type="ARBA" id="ARBA00023242"/>
    </source>
</evidence>
<proteinExistence type="inferred from homology"/>
<dbReference type="InterPro" id="IPR036282">
    <property type="entry name" value="Glutathione-S-Trfase_C_sf"/>
</dbReference>
<dbReference type="SUPFAM" id="SSF57701">
    <property type="entry name" value="Zn2/Cys6 DNA-binding domain"/>
    <property type="match status" value="1"/>
</dbReference>
<evidence type="ECO:0000256" key="4">
    <source>
        <dbReference type="ARBA" id="ARBA00023163"/>
    </source>
</evidence>
<dbReference type="eggNOG" id="ENOG502RS3K">
    <property type="taxonomic scope" value="Eukaryota"/>
</dbReference>
<dbReference type="PROSITE" id="PS50404">
    <property type="entry name" value="GST_NTER"/>
    <property type="match status" value="1"/>
</dbReference>
<accession>A0A093VMV0</accession>
<name>A0A093VMV0_TALMA</name>
<evidence type="ECO:0000259" key="6">
    <source>
        <dbReference type="PROSITE" id="PS50048"/>
    </source>
</evidence>
<dbReference type="Gene3D" id="4.10.240.10">
    <property type="entry name" value="Zn(2)-C6 fungal-type DNA-binding domain"/>
    <property type="match status" value="1"/>
</dbReference>
<dbReference type="GO" id="GO:0008270">
    <property type="term" value="F:zinc ion binding"/>
    <property type="evidence" value="ECO:0007669"/>
    <property type="project" value="InterPro"/>
</dbReference>
<dbReference type="SFLD" id="SFLDG00358">
    <property type="entry name" value="Main_(cytGST)"/>
    <property type="match status" value="1"/>
</dbReference>
<dbReference type="SUPFAM" id="SSF52833">
    <property type="entry name" value="Thioredoxin-like"/>
    <property type="match status" value="1"/>
</dbReference>
<dbReference type="Gene3D" id="3.40.30.10">
    <property type="entry name" value="Glutaredoxin"/>
    <property type="match status" value="1"/>
</dbReference>
<keyword evidence="2" id="KW-0805">Transcription regulation</keyword>
<comment type="similarity">
    <text evidence="1">Belongs to the GST superfamily.</text>
</comment>
<evidence type="ECO:0000256" key="2">
    <source>
        <dbReference type="ARBA" id="ARBA00023015"/>
    </source>
</evidence>
<dbReference type="InterPro" id="IPR036249">
    <property type="entry name" value="Thioredoxin-like_sf"/>
</dbReference>
<dbReference type="InterPro" id="IPR010987">
    <property type="entry name" value="Glutathione-S-Trfase_C-like"/>
</dbReference>
<dbReference type="Gene3D" id="1.20.1050.10">
    <property type="match status" value="1"/>
</dbReference>
<protein>
    <submittedName>
        <fullName evidence="9">Glutathione S-transferase 3</fullName>
    </submittedName>
</protein>
<evidence type="ECO:0000259" key="7">
    <source>
        <dbReference type="PROSITE" id="PS50404"/>
    </source>
</evidence>
<evidence type="ECO:0000259" key="8">
    <source>
        <dbReference type="PROSITE" id="PS50405"/>
    </source>
</evidence>
<dbReference type="InterPro" id="IPR036864">
    <property type="entry name" value="Zn2-C6_fun-type_DNA-bd_sf"/>
</dbReference>
<dbReference type="PROSITE" id="PS00463">
    <property type="entry name" value="ZN2_CY6_FUNGAL_1"/>
    <property type="match status" value="1"/>
</dbReference>
<reference evidence="9" key="1">
    <citation type="journal article" date="2014" name="PLoS Genet.">
        <title>Signature Gene Expression Reveals Novel Clues to the Molecular Mechanisms of Dimorphic Transition in Penicillium marneffei.</title>
        <authorList>
            <person name="Yang E."/>
            <person name="Wang G."/>
            <person name="Cai J."/>
            <person name="Woo P.C."/>
            <person name="Lau S.K."/>
            <person name="Yuen K.-Y."/>
            <person name="Chow W.-N."/>
            <person name="Lin X."/>
        </authorList>
    </citation>
    <scope>NUCLEOTIDE SEQUENCE [LARGE SCALE GENOMIC DNA]</scope>
    <source>
        <strain evidence="9">PM1</strain>
    </source>
</reference>
<dbReference type="PROSITE" id="PS50048">
    <property type="entry name" value="ZN2_CY6_FUNGAL_2"/>
    <property type="match status" value="1"/>
</dbReference>
<dbReference type="Pfam" id="PF13409">
    <property type="entry name" value="GST_N_2"/>
    <property type="match status" value="1"/>
</dbReference>
<dbReference type="SMART" id="SM00066">
    <property type="entry name" value="GAL4"/>
    <property type="match status" value="1"/>
</dbReference>
<evidence type="ECO:0000256" key="1">
    <source>
        <dbReference type="ARBA" id="ARBA00007409"/>
    </source>
</evidence>
<comment type="caution">
    <text evidence="9">The sequence shown here is derived from an EMBL/GenBank/DDBJ whole genome shotgun (WGS) entry which is preliminary data.</text>
</comment>
<evidence type="ECO:0000256" key="3">
    <source>
        <dbReference type="ARBA" id="ARBA00023125"/>
    </source>
</evidence>
<evidence type="ECO:0000313" key="9">
    <source>
        <dbReference type="EMBL" id="KFX47971.1"/>
    </source>
</evidence>
<dbReference type="InterPro" id="IPR040079">
    <property type="entry name" value="Glutathione_S-Trfase"/>
</dbReference>